<evidence type="ECO:0000256" key="1">
    <source>
        <dbReference type="SAM" id="SignalP"/>
    </source>
</evidence>
<feature type="signal peptide" evidence="1">
    <location>
        <begin position="1"/>
        <end position="20"/>
    </location>
</feature>
<proteinExistence type="predicted"/>
<dbReference type="OrthoDB" id="7862024at2"/>
<accession>A0A4S4NB98</accession>
<sequence>MKHVWAIICVALTFGNSALAQGLESGGLSEAQTHRVVAAIESVFETCARIDPVYRPDCAGRALQRGAGKISNNPGYWEAEVALTRAVRSLAKIVRDHEDEDARSLREDGYRFKPVRADRLREVTIQGAEVFRRLEADFASGTASETLYFAPIVRLLEEKRPWP</sequence>
<evidence type="ECO:0000313" key="2">
    <source>
        <dbReference type="EMBL" id="THH36666.1"/>
    </source>
</evidence>
<organism evidence="2 3">
    <name type="scientific">Aliishimia ponticola</name>
    <dbReference type="NCBI Taxonomy" id="2499833"/>
    <lineage>
        <taxon>Bacteria</taxon>
        <taxon>Pseudomonadati</taxon>
        <taxon>Pseudomonadota</taxon>
        <taxon>Alphaproteobacteria</taxon>
        <taxon>Rhodobacterales</taxon>
        <taxon>Paracoccaceae</taxon>
        <taxon>Aliishimia</taxon>
    </lineage>
</organism>
<dbReference type="RefSeq" id="WP_136462267.1">
    <property type="nucleotide sequence ID" value="NZ_SRKY01000002.1"/>
</dbReference>
<keyword evidence="3" id="KW-1185">Reference proteome</keyword>
<feature type="chain" id="PRO_5020348733" evidence="1">
    <location>
        <begin position="21"/>
        <end position="163"/>
    </location>
</feature>
<dbReference type="Proteomes" id="UP000306602">
    <property type="component" value="Unassembled WGS sequence"/>
</dbReference>
<gene>
    <name evidence="2" type="ORF">E4Z66_06865</name>
</gene>
<reference evidence="2 3" key="1">
    <citation type="submission" date="2019-04" db="EMBL/GenBank/DDBJ databases">
        <title>Shimia ponticola sp. nov., isolated from seawater.</title>
        <authorList>
            <person name="Kim Y.-O."/>
            <person name="Yoon J.-H."/>
        </authorList>
    </citation>
    <scope>NUCLEOTIDE SEQUENCE [LARGE SCALE GENOMIC DNA]</scope>
    <source>
        <strain evidence="2 3">MYP11</strain>
    </source>
</reference>
<comment type="caution">
    <text evidence="2">The sequence shown here is derived from an EMBL/GenBank/DDBJ whole genome shotgun (WGS) entry which is preliminary data.</text>
</comment>
<protein>
    <submittedName>
        <fullName evidence="2">Uncharacterized protein</fullName>
    </submittedName>
</protein>
<evidence type="ECO:0000313" key="3">
    <source>
        <dbReference type="Proteomes" id="UP000306602"/>
    </source>
</evidence>
<dbReference type="EMBL" id="SRKY01000002">
    <property type="protein sequence ID" value="THH36666.1"/>
    <property type="molecule type" value="Genomic_DNA"/>
</dbReference>
<keyword evidence="1" id="KW-0732">Signal</keyword>
<name>A0A4S4NB98_9RHOB</name>
<dbReference type="AlphaFoldDB" id="A0A4S4NB98"/>